<dbReference type="GO" id="GO:0006351">
    <property type="term" value="P:DNA-templated transcription"/>
    <property type="evidence" value="ECO:0007669"/>
    <property type="project" value="InterPro"/>
</dbReference>
<evidence type="ECO:0000256" key="2">
    <source>
        <dbReference type="ARBA" id="ARBA00022723"/>
    </source>
</evidence>
<dbReference type="OrthoDB" id="6780543at2759"/>
<evidence type="ECO:0000259" key="4">
    <source>
        <dbReference type="PROSITE" id="PS50048"/>
    </source>
</evidence>
<organism evidence="5 6">
    <name type="scientific">Acaromyces ingoldii</name>
    <dbReference type="NCBI Taxonomy" id="215250"/>
    <lineage>
        <taxon>Eukaryota</taxon>
        <taxon>Fungi</taxon>
        <taxon>Dikarya</taxon>
        <taxon>Basidiomycota</taxon>
        <taxon>Ustilaginomycotina</taxon>
        <taxon>Exobasidiomycetes</taxon>
        <taxon>Exobasidiales</taxon>
        <taxon>Cryptobasidiaceae</taxon>
        <taxon>Acaromyces</taxon>
    </lineage>
</organism>
<dbReference type="Gene3D" id="4.10.240.10">
    <property type="entry name" value="Zn(2)-C6 fungal-type DNA-binding domain"/>
    <property type="match status" value="1"/>
</dbReference>
<dbReference type="CDD" id="cd00067">
    <property type="entry name" value="GAL4"/>
    <property type="match status" value="1"/>
</dbReference>
<reference evidence="5 6" key="1">
    <citation type="journal article" date="2018" name="Mol. Biol. Evol.">
        <title>Broad Genomic Sampling Reveals a Smut Pathogenic Ancestry of the Fungal Clade Ustilaginomycotina.</title>
        <authorList>
            <person name="Kijpornyongpan T."/>
            <person name="Mondo S.J."/>
            <person name="Barry K."/>
            <person name="Sandor L."/>
            <person name="Lee J."/>
            <person name="Lipzen A."/>
            <person name="Pangilinan J."/>
            <person name="LaButti K."/>
            <person name="Hainaut M."/>
            <person name="Henrissat B."/>
            <person name="Grigoriev I.V."/>
            <person name="Spatafora J.W."/>
            <person name="Aime M.C."/>
        </authorList>
    </citation>
    <scope>NUCLEOTIDE SEQUENCE [LARGE SCALE GENOMIC DNA]</scope>
    <source>
        <strain evidence="5 6">MCA 4198</strain>
    </source>
</reference>
<feature type="domain" description="Zn(2)-C6 fungal-type" evidence="4">
    <location>
        <begin position="18"/>
        <end position="49"/>
    </location>
</feature>
<evidence type="ECO:0000256" key="3">
    <source>
        <dbReference type="ARBA" id="ARBA00023242"/>
    </source>
</evidence>
<dbReference type="Proteomes" id="UP000245768">
    <property type="component" value="Unassembled WGS sequence"/>
</dbReference>
<dbReference type="InterPro" id="IPR036864">
    <property type="entry name" value="Zn2-C6_fun-type_DNA-bd_sf"/>
</dbReference>
<dbReference type="InterPro" id="IPR001138">
    <property type="entry name" value="Zn2Cys6_DnaBD"/>
</dbReference>
<dbReference type="InterPro" id="IPR007219">
    <property type="entry name" value="XnlR_reg_dom"/>
</dbReference>
<protein>
    <recommendedName>
        <fullName evidence="4">Zn(2)-C6 fungal-type domain-containing protein</fullName>
    </recommendedName>
</protein>
<evidence type="ECO:0000313" key="5">
    <source>
        <dbReference type="EMBL" id="PWN86824.1"/>
    </source>
</evidence>
<dbReference type="Pfam" id="PF04082">
    <property type="entry name" value="Fungal_trans"/>
    <property type="match status" value="1"/>
</dbReference>
<dbReference type="SMART" id="SM00066">
    <property type="entry name" value="GAL4"/>
    <property type="match status" value="1"/>
</dbReference>
<dbReference type="InParanoid" id="A0A316YD99"/>
<keyword evidence="6" id="KW-1185">Reference proteome</keyword>
<gene>
    <name evidence="5" type="ORF">FA10DRAFT_304713</name>
</gene>
<dbReference type="STRING" id="215250.A0A316YD99"/>
<dbReference type="EMBL" id="KZ819642">
    <property type="protein sequence ID" value="PWN86824.1"/>
    <property type="molecule type" value="Genomic_DNA"/>
</dbReference>
<dbReference type="GeneID" id="37047299"/>
<keyword evidence="3" id="KW-0539">Nucleus</keyword>
<dbReference type="Pfam" id="PF00172">
    <property type="entry name" value="Zn_clus"/>
    <property type="match status" value="1"/>
</dbReference>
<dbReference type="SMART" id="SM00906">
    <property type="entry name" value="Fungal_trans"/>
    <property type="match status" value="1"/>
</dbReference>
<dbReference type="PANTHER" id="PTHR31001">
    <property type="entry name" value="UNCHARACTERIZED TRANSCRIPTIONAL REGULATORY PROTEIN"/>
    <property type="match status" value="1"/>
</dbReference>
<evidence type="ECO:0000313" key="6">
    <source>
        <dbReference type="Proteomes" id="UP000245768"/>
    </source>
</evidence>
<dbReference type="AlphaFoldDB" id="A0A316YD99"/>
<keyword evidence="2" id="KW-0479">Metal-binding</keyword>
<dbReference type="PROSITE" id="PS00463">
    <property type="entry name" value="ZN2_CY6_FUNGAL_1"/>
    <property type="match status" value="1"/>
</dbReference>
<evidence type="ECO:0000256" key="1">
    <source>
        <dbReference type="ARBA" id="ARBA00004123"/>
    </source>
</evidence>
<proteinExistence type="predicted"/>
<dbReference type="GO" id="GO:0008270">
    <property type="term" value="F:zinc ion binding"/>
    <property type="evidence" value="ECO:0007669"/>
    <property type="project" value="InterPro"/>
</dbReference>
<comment type="subcellular location">
    <subcellularLocation>
        <location evidence="1">Nucleus</location>
    </subcellularLocation>
</comment>
<dbReference type="RefSeq" id="XP_025374022.1">
    <property type="nucleotide sequence ID" value="XM_025525383.1"/>
</dbReference>
<accession>A0A316YD99</accession>
<dbReference type="GO" id="GO:0003677">
    <property type="term" value="F:DNA binding"/>
    <property type="evidence" value="ECO:0007669"/>
    <property type="project" value="InterPro"/>
</dbReference>
<dbReference type="PROSITE" id="PS50048">
    <property type="entry name" value="ZN2_CY6_FUNGAL_2"/>
    <property type="match status" value="1"/>
</dbReference>
<dbReference type="InterPro" id="IPR050613">
    <property type="entry name" value="Sec_Metabolite_Reg"/>
</dbReference>
<dbReference type="PANTHER" id="PTHR31001:SF89">
    <property type="entry name" value="ZN(2)-C6 FUNGAL-TYPE DOMAIN-CONTAINING PROTEIN"/>
    <property type="match status" value="1"/>
</dbReference>
<dbReference type="GO" id="GO:0000981">
    <property type="term" value="F:DNA-binding transcription factor activity, RNA polymerase II-specific"/>
    <property type="evidence" value="ECO:0007669"/>
    <property type="project" value="InterPro"/>
</dbReference>
<sequence>MEGQAGVKRAKRNRIAYSCLACRDRKTRCDRGRPCSQCVMRNEGHRCSFAEKASRQPSSGNLAAAVANEALYEDTANDSLFEDTTNRLHKGRNSPDTEAVVVGLQQRLTRMERLFVELNNVPPSPIAQPPADHRIENGSRSAFADESREANEEERMLRLFCTALPSPTALDLLFVSYRDRVKCMAGHFVHMPTLRDDIQRLVAMGPTHGAKAISRGEFGGPAWLAMLFLVLALGLRHYPTRAEVEFFTELDHTATAGREQLWADYAQRCLNLCILDPRPQLELIQASLLFCVYSSTGGLDAAEADERRAEGSQDGGAHESQKQNLLAARLLKMAILHAQELGLHRLSSDKGSDKRQYRTKATLQTEMGKRIWWALCFRDWSYANTKQNRVSSIGLRDFTTPLPGNYNDEDLIPKEGELLAEPKPRDGFTEVSFVLAMLDYIVIVKDHCEVQAAAGPRTVQADADAMASVAARYQSLIARLPKYFQVGETAAQHPNYWCKALEVQKWLLQSAIFSRLIAIYRDTSWTDAVGRSTCATFARGVLTLQQDLRSRHSVVDRLWTNLSQSYVAAVVLCEHLIADPDVLERSLFLELINEAISALLQIAVEDPTALRCARIVQALLQHVRDHQRSRSGHPSPAPLGHLARKLVETAPRPEVKWKEQPAFTPNGLDLSFKFPDAPANDGLAYIFDTWSHFDNAAPPPPIPAAAWDARASDDFSADASLDKTWRWFLDQGIFSM</sequence>
<name>A0A316YD99_9BASI</name>
<dbReference type="CDD" id="cd12148">
    <property type="entry name" value="fungal_TF_MHR"/>
    <property type="match status" value="1"/>
</dbReference>
<dbReference type="GO" id="GO:0005634">
    <property type="term" value="C:nucleus"/>
    <property type="evidence" value="ECO:0007669"/>
    <property type="project" value="UniProtKB-SubCell"/>
</dbReference>
<dbReference type="SUPFAM" id="SSF57701">
    <property type="entry name" value="Zn2/Cys6 DNA-binding domain"/>
    <property type="match status" value="1"/>
</dbReference>